<evidence type="ECO:0000259" key="2">
    <source>
        <dbReference type="Pfam" id="PF07171"/>
    </source>
</evidence>
<dbReference type="InterPro" id="IPR009197">
    <property type="entry name" value="MlrC"/>
</dbReference>
<feature type="domain" description="Microcystin LR degradation protein MlrC C-terminal" evidence="2">
    <location>
        <begin position="304"/>
        <end position="484"/>
    </location>
</feature>
<keyword evidence="1" id="KW-0479">Metal-binding</keyword>
<dbReference type="GO" id="GO:0046872">
    <property type="term" value="F:metal ion binding"/>
    <property type="evidence" value="ECO:0007669"/>
    <property type="project" value="UniProtKB-KW"/>
</dbReference>
<name>A0A480AZI9_9BURK</name>
<feature type="domain" description="Microcystin LR degradation protein MlrC N-terminal" evidence="3">
    <location>
        <begin position="2"/>
        <end position="288"/>
    </location>
</feature>
<evidence type="ECO:0000313" key="4">
    <source>
        <dbReference type="EMBL" id="GCL66336.1"/>
    </source>
</evidence>
<dbReference type="RefSeq" id="WP_137736037.1">
    <property type="nucleotide sequence ID" value="NZ_BJCL01000035.1"/>
</dbReference>
<keyword evidence="1" id="KW-0482">Metalloprotease</keyword>
<accession>A0A480AZI9</accession>
<sequence length="496" mass="52106">MKLVIAQMKHETNTFSPVPTPLSRFATGTDVPPEGAAAVAAYKGTGSAIGAFIELAEAAGADYAVAVAGNAWPSGPVHDDAFEHMASRIVAAVAAGCDAVLLDLHGAMVTQTHEDGEGELLRRIRAVAPTVPIGVALDMHTNLYDAIGEHATVIAGYQTYPHIDVYETGLRAGKAILAMLAGKAKPAMAFGRQPMLPHVMRQGSDDEPNKSLQARCREMEAQGALCASVFVGFPNADIAYAGLSAVVVCDGDADQARRWTDELLEMAWSRRAEFVYQIEDLPTSMARARALADAKPAGSGPVVLLDHSDNCASGGTMDTMTVLGAMLDAGLTNAAAFAIFDPAAVQQMTAAGVGSTITLSLGGKLDMPSIGLKGTPRTVTGRVRLLCDGRYRNRGPMGRGELNDMGPTAVLQVAGIDVVVISNHVEPNDLAAFTAVGIAPDRLTYLMLKSRIHWRAGLRPLSHATVECAGTGVCSSDYALLGLHKVRRPIYPIDAI</sequence>
<protein>
    <recommendedName>
        <fullName evidence="1">Microcystinase C</fullName>
        <shortName evidence="1">MlrC</shortName>
    </recommendedName>
</protein>
<evidence type="ECO:0000259" key="3">
    <source>
        <dbReference type="Pfam" id="PF07364"/>
    </source>
</evidence>
<dbReference type="Proteomes" id="UP000301751">
    <property type="component" value="Unassembled WGS sequence"/>
</dbReference>
<dbReference type="GO" id="GO:0006508">
    <property type="term" value="P:proteolysis"/>
    <property type="evidence" value="ECO:0007669"/>
    <property type="project" value="UniProtKB-KW"/>
</dbReference>
<proteinExistence type="inferred from homology"/>
<keyword evidence="1" id="KW-0645">Protease</keyword>
<dbReference type="InterPro" id="IPR010799">
    <property type="entry name" value="MlrC_C"/>
</dbReference>
<comment type="caution">
    <text evidence="4">The sequence shown here is derived from an EMBL/GenBank/DDBJ whole genome shotgun (WGS) entry which is preliminary data.</text>
</comment>
<comment type="function">
    <text evidence="1">Involved in peptidolytic degradation of cyclic heptapeptide hepatotoxin microcystin (MC).</text>
</comment>
<gene>
    <name evidence="4" type="ORF">AQPW35_54170</name>
</gene>
<dbReference type="PIRSF" id="PIRSF012702">
    <property type="entry name" value="UCP012702"/>
    <property type="match status" value="1"/>
</dbReference>
<dbReference type="AlphaFoldDB" id="A0A480AZI9"/>
<keyword evidence="5" id="KW-1185">Reference proteome</keyword>
<dbReference type="GO" id="GO:0008237">
    <property type="term" value="F:metallopeptidase activity"/>
    <property type="evidence" value="ECO:0007669"/>
    <property type="project" value="UniProtKB-KW"/>
</dbReference>
<comment type="cofactor">
    <cofactor evidence="1">
        <name>Zn(2+)</name>
        <dbReference type="ChEBI" id="CHEBI:29105"/>
    </cofactor>
    <text evidence="1">Binds 1 zinc ion per subunit.</text>
</comment>
<dbReference type="OrthoDB" id="5288421at2"/>
<comment type="similarity">
    <text evidence="1">Belongs to the peptidase M81 family.</text>
</comment>
<organism evidence="4 5">
    <name type="scientific">Pseudaquabacterium pictum</name>
    <dbReference type="NCBI Taxonomy" id="2315236"/>
    <lineage>
        <taxon>Bacteria</taxon>
        <taxon>Pseudomonadati</taxon>
        <taxon>Pseudomonadota</taxon>
        <taxon>Betaproteobacteria</taxon>
        <taxon>Burkholderiales</taxon>
        <taxon>Sphaerotilaceae</taxon>
        <taxon>Pseudaquabacterium</taxon>
    </lineage>
</organism>
<dbReference type="Pfam" id="PF07364">
    <property type="entry name" value="DUF1485"/>
    <property type="match status" value="1"/>
</dbReference>
<dbReference type="EMBL" id="BJCL01000035">
    <property type="protein sequence ID" value="GCL66336.1"/>
    <property type="molecule type" value="Genomic_DNA"/>
</dbReference>
<dbReference type="Pfam" id="PF07171">
    <property type="entry name" value="MlrC_C"/>
    <property type="match status" value="1"/>
</dbReference>
<keyword evidence="1" id="KW-0378">Hydrolase</keyword>
<dbReference type="InterPro" id="IPR015995">
    <property type="entry name" value="MlrC_N"/>
</dbReference>
<evidence type="ECO:0000313" key="5">
    <source>
        <dbReference type="Proteomes" id="UP000301751"/>
    </source>
</evidence>
<reference evidence="5" key="1">
    <citation type="submission" date="2019-03" db="EMBL/GenBank/DDBJ databases">
        <title>Aquabacterium pictum sp.nov., the first bacteriochlorophyll a-containing freshwater bacterium in the genus Aquabacterium of the class Betaproteobacteria.</title>
        <authorList>
            <person name="Hirose S."/>
            <person name="Tank M."/>
            <person name="Hara E."/>
            <person name="Tamaki H."/>
            <person name="Takaichi S."/>
            <person name="Haruta S."/>
            <person name="Hanada S."/>
        </authorList>
    </citation>
    <scope>NUCLEOTIDE SEQUENCE [LARGE SCALE GENOMIC DNA]</scope>
    <source>
        <strain evidence="5">W35</strain>
    </source>
</reference>
<evidence type="ECO:0000256" key="1">
    <source>
        <dbReference type="PIRNR" id="PIRNR012702"/>
    </source>
</evidence>